<dbReference type="CDD" id="cd00093">
    <property type="entry name" value="HTH_XRE"/>
    <property type="match status" value="1"/>
</dbReference>
<keyword evidence="4" id="KW-1185">Reference proteome</keyword>
<dbReference type="PANTHER" id="PTHR46797:SF1">
    <property type="entry name" value="METHYLPHOSPHONATE SYNTHASE"/>
    <property type="match status" value="1"/>
</dbReference>
<dbReference type="EMBL" id="CP041372">
    <property type="protein sequence ID" value="QKS69668.1"/>
    <property type="molecule type" value="Genomic_DNA"/>
</dbReference>
<evidence type="ECO:0000256" key="1">
    <source>
        <dbReference type="ARBA" id="ARBA00023125"/>
    </source>
</evidence>
<evidence type="ECO:0000259" key="2">
    <source>
        <dbReference type="PROSITE" id="PS50943"/>
    </source>
</evidence>
<evidence type="ECO:0000313" key="3">
    <source>
        <dbReference type="EMBL" id="QKS69668.1"/>
    </source>
</evidence>
<dbReference type="AlphaFoldDB" id="A0A859FA55"/>
<feature type="domain" description="HTH cro/C1-type" evidence="2">
    <location>
        <begin position="10"/>
        <end position="64"/>
    </location>
</feature>
<dbReference type="SMART" id="SM00530">
    <property type="entry name" value="HTH_XRE"/>
    <property type="match status" value="1"/>
</dbReference>
<proteinExistence type="predicted"/>
<gene>
    <name evidence="3" type="ORF">FLK61_22945</name>
</gene>
<reference evidence="4" key="1">
    <citation type="submission" date="2019-07" db="EMBL/GenBank/DDBJ databases">
        <title>Bacillus alkalisoli sp. nov. isolated from saline soil.</title>
        <authorList>
            <person name="Sun J.-Q."/>
            <person name="Xu L."/>
        </authorList>
    </citation>
    <scope>NUCLEOTIDE SEQUENCE [LARGE SCALE GENOMIC DNA]</scope>
    <source>
        <strain evidence="4">M4U3P1</strain>
    </source>
</reference>
<dbReference type="InterPro" id="IPR010982">
    <property type="entry name" value="Lambda_DNA-bd_dom_sf"/>
</dbReference>
<accession>A0A859FA55</accession>
<dbReference type="PANTHER" id="PTHR46797">
    <property type="entry name" value="HTH-TYPE TRANSCRIPTIONAL REGULATOR"/>
    <property type="match status" value="1"/>
</dbReference>
<dbReference type="Proteomes" id="UP000318138">
    <property type="component" value="Chromosome"/>
</dbReference>
<keyword evidence="1" id="KW-0238">DNA-binding</keyword>
<dbReference type="InterPro" id="IPR001387">
    <property type="entry name" value="Cro/C1-type_HTH"/>
</dbReference>
<dbReference type="SUPFAM" id="SSF47413">
    <property type="entry name" value="lambda repressor-like DNA-binding domains"/>
    <property type="match status" value="1"/>
</dbReference>
<organism evidence="3 4">
    <name type="scientific">Paenalkalicoccus suaedae</name>
    <dbReference type="NCBI Taxonomy" id="2592382"/>
    <lineage>
        <taxon>Bacteria</taxon>
        <taxon>Bacillati</taxon>
        <taxon>Bacillota</taxon>
        <taxon>Bacilli</taxon>
        <taxon>Bacillales</taxon>
        <taxon>Bacillaceae</taxon>
        <taxon>Paenalkalicoccus</taxon>
    </lineage>
</organism>
<sequence length="68" mass="7726">MEEQLWGRRIRAFRKLKGMTQEDLASKVGVSVSVLGDVERGVRMPEEKLLKQVTKTLGVTYAEFTSIK</sequence>
<dbReference type="Gene3D" id="1.10.260.40">
    <property type="entry name" value="lambda repressor-like DNA-binding domains"/>
    <property type="match status" value="1"/>
</dbReference>
<dbReference type="GO" id="GO:0003677">
    <property type="term" value="F:DNA binding"/>
    <property type="evidence" value="ECO:0007669"/>
    <property type="project" value="UniProtKB-KW"/>
</dbReference>
<evidence type="ECO:0000313" key="4">
    <source>
        <dbReference type="Proteomes" id="UP000318138"/>
    </source>
</evidence>
<dbReference type="PROSITE" id="PS50943">
    <property type="entry name" value="HTH_CROC1"/>
    <property type="match status" value="1"/>
</dbReference>
<dbReference type="GO" id="GO:0005829">
    <property type="term" value="C:cytosol"/>
    <property type="evidence" value="ECO:0007669"/>
    <property type="project" value="TreeGrafter"/>
</dbReference>
<dbReference type="KEGG" id="psua:FLK61_22945"/>
<dbReference type="InterPro" id="IPR050807">
    <property type="entry name" value="TransReg_Diox_bact_type"/>
</dbReference>
<dbReference type="Pfam" id="PF01381">
    <property type="entry name" value="HTH_3"/>
    <property type="match status" value="1"/>
</dbReference>
<name>A0A859FA55_9BACI</name>
<dbReference type="GO" id="GO:0003700">
    <property type="term" value="F:DNA-binding transcription factor activity"/>
    <property type="evidence" value="ECO:0007669"/>
    <property type="project" value="TreeGrafter"/>
</dbReference>
<dbReference type="RefSeq" id="WP_176007684.1">
    <property type="nucleotide sequence ID" value="NZ_CP041372.2"/>
</dbReference>
<protein>
    <submittedName>
        <fullName evidence="3">Helix-turn-helix transcriptional regulator</fullName>
    </submittedName>
</protein>